<feature type="transmembrane region" description="Helical" evidence="6">
    <location>
        <begin position="79"/>
        <end position="96"/>
    </location>
</feature>
<proteinExistence type="inferred from homology"/>
<keyword evidence="2 6" id="KW-0813">Transport</keyword>
<sequence length="219" mass="23471">MNWLWSNLDRIGELLVVHLALSVPPVILGFVLSLPIGWLAWRFRWSRGTLLVAFGIVYAIPSLPLLVILPTILGTPLRSPVNLIVALTLYAIALMVRSAADAFGDVDGDIRLSSTALGFSTWRRFWGVDLPLAAPGLLAGLRVVIVSTVSLVTVGAVLGISSLGSLFTDGFQRNIPLEIFTGIAATVLLAVLLDQLAVLVGRVLMPWTRTGGGRRAVRA</sequence>
<evidence type="ECO:0000256" key="4">
    <source>
        <dbReference type="ARBA" id="ARBA00022989"/>
    </source>
</evidence>
<keyword evidence="3 6" id="KW-0812">Transmembrane</keyword>
<dbReference type="KEGG" id="agf:ET445_13310"/>
<feature type="transmembrane region" description="Helical" evidence="6">
    <location>
        <begin position="179"/>
        <end position="205"/>
    </location>
</feature>
<organism evidence="8 9">
    <name type="scientific">Agromyces protaetiae</name>
    <dbReference type="NCBI Taxonomy" id="2509455"/>
    <lineage>
        <taxon>Bacteria</taxon>
        <taxon>Bacillati</taxon>
        <taxon>Actinomycetota</taxon>
        <taxon>Actinomycetes</taxon>
        <taxon>Micrococcales</taxon>
        <taxon>Microbacteriaceae</taxon>
        <taxon>Agromyces</taxon>
    </lineage>
</organism>
<dbReference type="RefSeq" id="WP_129191710.1">
    <property type="nucleotide sequence ID" value="NZ_CP035491.1"/>
</dbReference>
<feature type="transmembrane region" description="Helical" evidence="6">
    <location>
        <begin position="50"/>
        <end position="73"/>
    </location>
</feature>
<comment type="subcellular location">
    <subcellularLocation>
        <location evidence="6">Cell membrane</location>
        <topology evidence="6">Multi-pass membrane protein</topology>
    </subcellularLocation>
    <subcellularLocation>
        <location evidence="1">Membrane</location>
        <topology evidence="1">Multi-pass membrane protein</topology>
    </subcellularLocation>
</comment>
<evidence type="ECO:0000256" key="1">
    <source>
        <dbReference type="ARBA" id="ARBA00004141"/>
    </source>
</evidence>
<accession>A0A4P6FGC1</accession>
<keyword evidence="5 6" id="KW-0472">Membrane</keyword>
<protein>
    <submittedName>
        <fullName evidence="8">ABC transporter permease subunit</fullName>
    </submittedName>
</protein>
<feature type="transmembrane region" description="Helical" evidence="6">
    <location>
        <begin position="15"/>
        <end position="38"/>
    </location>
</feature>
<dbReference type="SUPFAM" id="SSF161098">
    <property type="entry name" value="MetI-like"/>
    <property type="match status" value="1"/>
</dbReference>
<keyword evidence="4 6" id="KW-1133">Transmembrane helix</keyword>
<feature type="domain" description="ABC transmembrane type-1" evidence="7">
    <location>
        <begin position="15"/>
        <end position="200"/>
    </location>
</feature>
<dbReference type="OrthoDB" id="3233284at2"/>
<comment type="similarity">
    <text evidence="6">Belongs to the binding-protein-dependent transport system permease family.</text>
</comment>
<dbReference type="GO" id="GO:0055085">
    <property type="term" value="P:transmembrane transport"/>
    <property type="evidence" value="ECO:0007669"/>
    <property type="project" value="InterPro"/>
</dbReference>
<gene>
    <name evidence="8" type="ORF">ET445_13310</name>
</gene>
<evidence type="ECO:0000256" key="6">
    <source>
        <dbReference type="RuleBase" id="RU363032"/>
    </source>
</evidence>
<evidence type="ECO:0000256" key="2">
    <source>
        <dbReference type="ARBA" id="ARBA00022448"/>
    </source>
</evidence>
<dbReference type="InterPro" id="IPR000515">
    <property type="entry name" value="MetI-like"/>
</dbReference>
<dbReference type="GO" id="GO:0005886">
    <property type="term" value="C:plasma membrane"/>
    <property type="evidence" value="ECO:0007669"/>
    <property type="project" value="UniProtKB-SubCell"/>
</dbReference>
<dbReference type="GO" id="GO:0031460">
    <property type="term" value="P:glycine betaine transport"/>
    <property type="evidence" value="ECO:0007669"/>
    <property type="project" value="TreeGrafter"/>
</dbReference>
<dbReference type="CDD" id="cd06261">
    <property type="entry name" value="TM_PBP2"/>
    <property type="match status" value="1"/>
</dbReference>
<dbReference type="PANTHER" id="PTHR30177:SF4">
    <property type="entry name" value="OSMOPROTECTANT IMPORT PERMEASE PROTEIN OSMW"/>
    <property type="match status" value="1"/>
</dbReference>
<keyword evidence="9" id="KW-1185">Reference proteome</keyword>
<dbReference type="PROSITE" id="PS50928">
    <property type="entry name" value="ABC_TM1"/>
    <property type="match status" value="1"/>
</dbReference>
<evidence type="ECO:0000313" key="9">
    <source>
        <dbReference type="Proteomes" id="UP000291259"/>
    </source>
</evidence>
<dbReference type="AlphaFoldDB" id="A0A4P6FGC1"/>
<dbReference type="InterPro" id="IPR035906">
    <property type="entry name" value="MetI-like_sf"/>
</dbReference>
<evidence type="ECO:0000313" key="8">
    <source>
        <dbReference type="EMBL" id="QAY74163.1"/>
    </source>
</evidence>
<feature type="transmembrane region" description="Helical" evidence="6">
    <location>
        <begin position="143"/>
        <end position="167"/>
    </location>
</feature>
<evidence type="ECO:0000259" key="7">
    <source>
        <dbReference type="PROSITE" id="PS50928"/>
    </source>
</evidence>
<name>A0A4P6FGC1_9MICO</name>
<reference evidence="8 9" key="1">
    <citation type="submission" date="2019-01" db="EMBL/GenBank/DDBJ databases">
        <title>Genome sequencing of strain FW100M-8.</title>
        <authorList>
            <person name="Heo J."/>
            <person name="Kim S.-J."/>
            <person name="Kim J.-S."/>
            <person name="Hong S.-B."/>
            <person name="Kwon S.-W."/>
        </authorList>
    </citation>
    <scope>NUCLEOTIDE SEQUENCE [LARGE SCALE GENOMIC DNA]</scope>
    <source>
        <strain evidence="8 9">FW100M-8</strain>
    </source>
</reference>
<dbReference type="PANTHER" id="PTHR30177">
    <property type="entry name" value="GLYCINE BETAINE/L-PROLINE TRANSPORT SYSTEM PERMEASE PROTEIN PROW"/>
    <property type="match status" value="1"/>
</dbReference>
<dbReference type="Gene3D" id="1.10.3720.10">
    <property type="entry name" value="MetI-like"/>
    <property type="match status" value="1"/>
</dbReference>
<dbReference type="Proteomes" id="UP000291259">
    <property type="component" value="Chromosome"/>
</dbReference>
<evidence type="ECO:0000256" key="3">
    <source>
        <dbReference type="ARBA" id="ARBA00022692"/>
    </source>
</evidence>
<dbReference type="EMBL" id="CP035491">
    <property type="protein sequence ID" value="QAY74163.1"/>
    <property type="molecule type" value="Genomic_DNA"/>
</dbReference>
<dbReference type="InterPro" id="IPR051204">
    <property type="entry name" value="ABC_transp_perm/SBD"/>
</dbReference>
<evidence type="ECO:0000256" key="5">
    <source>
        <dbReference type="ARBA" id="ARBA00023136"/>
    </source>
</evidence>
<dbReference type="Pfam" id="PF00528">
    <property type="entry name" value="BPD_transp_1"/>
    <property type="match status" value="1"/>
</dbReference>